<sequence length="291" mass="33471">MSLIHLTNCDDLFTFAYKLFNYLEKLKIYREKRNLNKKIKLLLKKPIHLIKMKTNLKCRMKVEFNYQNNSIDEMDLYNNKQLFTNRSLQHELDRPRYRHSKRPGSSGEPMALVIDGKSLRYALHPTLRKTFLDLCLHLTTVLCCRMTPLQKASVVQLVRSGFSEFGTPPITAAIGDGGNDVAMLLQANIGIGIHGKEGKEAVRASDYAIPQFNGFSAVATFETVLFSIYNLTVTSLMCLLFGIFERHLSDDILNANPYLYRKITKFHQHTKNERTSDDCFNVFEIFRSTSL</sequence>
<evidence type="ECO:0000313" key="4">
    <source>
        <dbReference type="EMBL" id="VDP53689.1"/>
    </source>
</evidence>
<dbReference type="AlphaFoldDB" id="A0A183N9R3"/>
<dbReference type="Gene3D" id="3.40.50.1000">
    <property type="entry name" value="HAD superfamily/HAD-like"/>
    <property type="match status" value="1"/>
</dbReference>
<reference evidence="4 5" key="1">
    <citation type="submission" date="2018-11" db="EMBL/GenBank/DDBJ databases">
        <authorList>
            <consortium name="Pathogen Informatics"/>
        </authorList>
    </citation>
    <scope>NUCLEOTIDE SEQUENCE [LARGE SCALE GENOMIC DNA]</scope>
    <source>
        <strain evidence="4 5">Zambia</strain>
    </source>
</reference>
<name>A0A183N9R3_9TREM</name>
<keyword evidence="2" id="KW-0479">Metal-binding</keyword>
<dbReference type="GO" id="GO:0005783">
    <property type="term" value="C:endoplasmic reticulum"/>
    <property type="evidence" value="ECO:0007669"/>
    <property type="project" value="TreeGrafter"/>
</dbReference>
<evidence type="ECO:0000256" key="2">
    <source>
        <dbReference type="ARBA" id="ARBA00022723"/>
    </source>
</evidence>
<comment type="subcellular location">
    <subcellularLocation>
        <location evidence="1">Membrane</location>
        <topology evidence="1">Multi-pass membrane protein</topology>
    </subcellularLocation>
</comment>
<dbReference type="InterPro" id="IPR032630">
    <property type="entry name" value="P_typ_ATPase_c"/>
</dbReference>
<dbReference type="InterPro" id="IPR036412">
    <property type="entry name" value="HAD-like_sf"/>
</dbReference>
<keyword evidence="5" id="KW-1185">Reference proteome</keyword>
<dbReference type="STRING" id="48269.A0A183N9R3"/>
<dbReference type="EMBL" id="UZAI01020900">
    <property type="protein sequence ID" value="VDP53689.1"/>
    <property type="molecule type" value="Genomic_DNA"/>
</dbReference>
<dbReference type="Proteomes" id="UP000277204">
    <property type="component" value="Unassembled WGS sequence"/>
</dbReference>
<dbReference type="GO" id="GO:0140326">
    <property type="term" value="F:ATPase-coupled intramembrane lipid transporter activity"/>
    <property type="evidence" value="ECO:0007669"/>
    <property type="project" value="TreeGrafter"/>
</dbReference>
<evidence type="ECO:0000313" key="5">
    <source>
        <dbReference type="Proteomes" id="UP000277204"/>
    </source>
</evidence>
<dbReference type="InterPro" id="IPR023214">
    <property type="entry name" value="HAD_sf"/>
</dbReference>
<evidence type="ECO:0000256" key="1">
    <source>
        <dbReference type="ARBA" id="ARBA00004141"/>
    </source>
</evidence>
<dbReference type="PANTHER" id="PTHR24092">
    <property type="entry name" value="PROBABLE PHOSPHOLIPID-TRANSPORTING ATPASE"/>
    <property type="match status" value="1"/>
</dbReference>
<dbReference type="SUPFAM" id="SSF56784">
    <property type="entry name" value="HAD-like"/>
    <property type="match status" value="1"/>
</dbReference>
<dbReference type="GO" id="GO:0045332">
    <property type="term" value="P:phospholipid translocation"/>
    <property type="evidence" value="ECO:0007669"/>
    <property type="project" value="TreeGrafter"/>
</dbReference>
<dbReference type="GO" id="GO:0005886">
    <property type="term" value="C:plasma membrane"/>
    <property type="evidence" value="ECO:0007669"/>
    <property type="project" value="TreeGrafter"/>
</dbReference>
<keyword evidence="3" id="KW-0460">Magnesium</keyword>
<dbReference type="Pfam" id="PF16212">
    <property type="entry name" value="PhoLip_ATPase_C"/>
    <property type="match status" value="1"/>
</dbReference>
<protein>
    <submittedName>
        <fullName evidence="4">Uncharacterized protein</fullName>
    </submittedName>
</protein>
<gene>
    <name evidence="4" type="ORF">SMRZ_LOCUS25038</name>
</gene>
<organism evidence="4 5">
    <name type="scientific">Schistosoma margrebowiei</name>
    <dbReference type="NCBI Taxonomy" id="48269"/>
    <lineage>
        <taxon>Eukaryota</taxon>
        <taxon>Metazoa</taxon>
        <taxon>Spiralia</taxon>
        <taxon>Lophotrochozoa</taxon>
        <taxon>Platyhelminthes</taxon>
        <taxon>Trematoda</taxon>
        <taxon>Digenea</taxon>
        <taxon>Strigeidida</taxon>
        <taxon>Schistosomatoidea</taxon>
        <taxon>Schistosomatidae</taxon>
        <taxon>Schistosoma</taxon>
    </lineage>
</organism>
<evidence type="ECO:0000256" key="3">
    <source>
        <dbReference type="ARBA" id="ARBA00022842"/>
    </source>
</evidence>
<accession>A0A183N9R3</accession>
<dbReference type="GO" id="GO:0046872">
    <property type="term" value="F:metal ion binding"/>
    <property type="evidence" value="ECO:0007669"/>
    <property type="project" value="UniProtKB-KW"/>
</dbReference>
<proteinExistence type="predicted"/>